<accession>A0A172Y2I2</accession>
<gene>
    <name evidence="1" type="ORF">DA69_00685</name>
</gene>
<dbReference type="AlphaFoldDB" id="A0A172Y2I2"/>
<dbReference type="OrthoDB" id="7205228at2"/>
<keyword evidence="2" id="KW-1185">Reference proteome</keyword>
<dbReference type="Proteomes" id="UP000077603">
    <property type="component" value="Chromosome"/>
</dbReference>
<evidence type="ECO:0000313" key="1">
    <source>
        <dbReference type="EMBL" id="ANF53418.1"/>
    </source>
</evidence>
<proteinExistence type="predicted"/>
<name>A0A172Y2I2_9CAUL</name>
<evidence type="ECO:0000313" key="2">
    <source>
        <dbReference type="Proteomes" id="UP000077603"/>
    </source>
</evidence>
<dbReference type="KEGG" id="bne:DA69_00685"/>
<dbReference type="RefSeq" id="WP_025977943.1">
    <property type="nucleotide sequence ID" value="NZ_CP015614.1"/>
</dbReference>
<protein>
    <submittedName>
        <fullName evidence="1">Chemotaxis protein CheE</fullName>
    </submittedName>
</protein>
<organism evidence="1 2">
    <name type="scientific">Brevundimonas naejangsanensis</name>
    <dbReference type="NCBI Taxonomy" id="588932"/>
    <lineage>
        <taxon>Bacteria</taxon>
        <taxon>Pseudomonadati</taxon>
        <taxon>Pseudomonadota</taxon>
        <taxon>Alphaproteobacteria</taxon>
        <taxon>Caulobacterales</taxon>
        <taxon>Caulobacteraceae</taxon>
        <taxon>Brevundimonas</taxon>
    </lineage>
</organism>
<dbReference type="STRING" id="588932.DA69_00685"/>
<reference evidence="1 2" key="1">
    <citation type="journal article" date="2014" name="Genome Announc.">
        <title>Genome Sequence of a Promising Hydrogen-Producing Facultative Anaerobic Bacterium, Brevundimonas naejangsanensis Strain B1.</title>
        <authorList>
            <person name="Su H."/>
            <person name="Zhang T."/>
            <person name="Bao M."/>
            <person name="Jiang Y."/>
            <person name="Wang Y."/>
            <person name="Tan T."/>
        </authorList>
    </citation>
    <scope>NUCLEOTIDE SEQUENCE [LARGE SCALE GENOMIC DNA]</scope>
    <source>
        <strain evidence="1 2">B1</strain>
    </source>
</reference>
<sequence>MTEPVITRIKTSLAQQMAQPGGRTLSEVQRRADERLGRHKAEVMAEIEAAVAGLESLCAARPQASGAEVYRLASRVVDLAGFFDTGPLFDAGYSLADTADRMTSADAWDWPPVQVHVQALRLILNAGCERNAATQQLLSGLKAVAAKARS</sequence>
<dbReference type="EMBL" id="CP015614">
    <property type="protein sequence ID" value="ANF53418.1"/>
    <property type="molecule type" value="Genomic_DNA"/>
</dbReference>